<feature type="region of interest" description="Disordered" evidence="1">
    <location>
        <begin position="60"/>
        <end position="103"/>
    </location>
</feature>
<dbReference type="Proteomes" id="UP000195221">
    <property type="component" value="Unassembled WGS sequence"/>
</dbReference>
<sequence>MKVTSISLAALLSTVAFLAACSGKPTQIPFLTRVMTTDEFTAQPDVREKVLQFCAQNPGQIGADPNCINAQQSSRMTTAGSGNFPSLDTSVPPDSKSAQGSKK</sequence>
<feature type="compositionally biased region" description="Polar residues" evidence="1">
    <location>
        <begin position="68"/>
        <end position="89"/>
    </location>
</feature>
<reference evidence="3 4" key="1">
    <citation type="submission" date="2017-03" db="EMBL/GenBank/DDBJ databases">
        <title>Genome analysis of strain PAMC 26577.</title>
        <authorList>
            <person name="Oh H.-M."/>
            <person name="Yang J.-A."/>
        </authorList>
    </citation>
    <scope>NUCLEOTIDE SEQUENCE [LARGE SCALE GENOMIC DNA]</scope>
    <source>
        <strain evidence="3 4">PAMC 26577</strain>
    </source>
</reference>
<evidence type="ECO:0000256" key="1">
    <source>
        <dbReference type="SAM" id="MobiDB-lite"/>
    </source>
</evidence>
<dbReference type="RefSeq" id="WP_075357307.1">
    <property type="nucleotide sequence ID" value="NZ_MSRG01000009.1"/>
</dbReference>
<proteinExistence type="predicted"/>
<dbReference type="PROSITE" id="PS51257">
    <property type="entry name" value="PROKAR_LIPOPROTEIN"/>
    <property type="match status" value="1"/>
</dbReference>
<evidence type="ECO:0000256" key="2">
    <source>
        <dbReference type="SAM" id="SignalP"/>
    </source>
</evidence>
<feature type="chain" id="PRO_5012128031" evidence="2">
    <location>
        <begin position="20"/>
        <end position="103"/>
    </location>
</feature>
<gene>
    <name evidence="3" type="ORF">PAMC26577_13265</name>
</gene>
<feature type="signal peptide" evidence="2">
    <location>
        <begin position="1"/>
        <end position="19"/>
    </location>
</feature>
<dbReference type="InterPro" id="IPR047937">
    <property type="entry name" value="Eex_IncN-like"/>
</dbReference>
<dbReference type="AlphaFoldDB" id="A0A242MVC3"/>
<organism evidence="3 4">
    <name type="scientific">Caballeronia sordidicola</name>
    <name type="common">Burkholderia sordidicola</name>
    <dbReference type="NCBI Taxonomy" id="196367"/>
    <lineage>
        <taxon>Bacteria</taxon>
        <taxon>Pseudomonadati</taxon>
        <taxon>Pseudomonadota</taxon>
        <taxon>Betaproteobacteria</taxon>
        <taxon>Burkholderiales</taxon>
        <taxon>Burkholderiaceae</taxon>
        <taxon>Caballeronia</taxon>
    </lineage>
</organism>
<protein>
    <submittedName>
        <fullName evidence="3">Uncharacterized protein</fullName>
    </submittedName>
</protein>
<name>A0A242MVC3_CABSO</name>
<dbReference type="NCBIfam" id="NF033894">
    <property type="entry name" value="Eex_IncN"/>
    <property type="match status" value="1"/>
</dbReference>
<evidence type="ECO:0000313" key="4">
    <source>
        <dbReference type="Proteomes" id="UP000195221"/>
    </source>
</evidence>
<evidence type="ECO:0000313" key="3">
    <source>
        <dbReference type="EMBL" id="OTP75388.1"/>
    </source>
</evidence>
<accession>A0A242MVC3</accession>
<comment type="caution">
    <text evidence="3">The sequence shown here is derived from an EMBL/GenBank/DDBJ whole genome shotgun (WGS) entry which is preliminary data.</text>
</comment>
<keyword evidence="2" id="KW-0732">Signal</keyword>
<dbReference type="EMBL" id="NBTZ01000050">
    <property type="protein sequence ID" value="OTP75388.1"/>
    <property type="molecule type" value="Genomic_DNA"/>
</dbReference>